<evidence type="ECO:0000256" key="1">
    <source>
        <dbReference type="ARBA" id="ARBA00008383"/>
    </source>
</evidence>
<dbReference type="EMBL" id="CP000580">
    <property type="protein sequence ID" value="ABN97357.1"/>
    <property type="molecule type" value="Genomic_DNA"/>
</dbReference>
<keyword evidence="2 3" id="KW-0808">Transferase</keyword>
<dbReference type="Pfam" id="PF02515">
    <property type="entry name" value="CoA_transf_3"/>
    <property type="match status" value="1"/>
</dbReference>
<organism evidence="3">
    <name type="scientific">Mycobacterium sp. (strain JLS)</name>
    <dbReference type="NCBI Taxonomy" id="164757"/>
    <lineage>
        <taxon>Bacteria</taxon>
        <taxon>Bacillati</taxon>
        <taxon>Actinomycetota</taxon>
        <taxon>Actinomycetes</taxon>
        <taxon>Mycobacteriales</taxon>
        <taxon>Mycobacteriaceae</taxon>
        <taxon>Mycobacterium</taxon>
    </lineage>
</organism>
<dbReference type="InterPro" id="IPR023606">
    <property type="entry name" value="CoA-Trfase_III_dom_1_sf"/>
</dbReference>
<dbReference type="SUPFAM" id="SSF89796">
    <property type="entry name" value="CoA-transferase family III (CaiB/BaiF)"/>
    <property type="match status" value="1"/>
</dbReference>
<comment type="similarity">
    <text evidence="1">Belongs to the CoA-transferase III family.</text>
</comment>
<dbReference type="GO" id="GO:0033608">
    <property type="term" value="F:formyl-CoA transferase activity"/>
    <property type="evidence" value="ECO:0007669"/>
    <property type="project" value="UniProtKB-EC"/>
</dbReference>
<protein>
    <submittedName>
        <fullName evidence="3">Formyl-CoA transferase</fullName>
        <ecNumber evidence="3">2.8.3.16</ecNumber>
    </submittedName>
</protein>
<evidence type="ECO:0000256" key="2">
    <source>
        <dbReference type="ARBA" id="ARBA00022679"/>
    </source>
</evidence>
<dbReference type="AlphaFoldDB" id="A0A5Q5CDM1"/>
<dbReference type="Gene3D" id="3.30.1540.10">
    <property type="entry name" value="formyl-coa transferase, domain 3"/>
    <property type="match status" value="1"/>
</dbReference>
<name>A0A5Q5CDM1_MYCSJ</name>
<dbReference type="PANTHER" id="PTHR48228">
    <property type="entry name" value="SUCCINYL-COA--D-CITRAMALATE COA-TRANSFERASE"/>
    <property type="match status" value="1"/>
</dbReference>
<dbReference type="InterPro" id="IPR044855">
    <property type="entry name" value="CoA-Trfase_III_dom3_sf"/>
</dbReference>
<dbReference type="EC" id="2.8.3.16" evidence="3"/>
<dbReference type="InterPro" id="IPR050509">
    <property type="entry name" value="CoA-transferase_III"/>
</dbReference>
<reference evidence="3" key="1">
    <citation type="submission" date="2007-02" db="EMBL/GenBank/DDBJ databases">
        <title>Complete sequence of Mycobacterium sp. JLS.</title>
        <authorList>
            <consortium name="US DOE Joint Genome Institute"/>
            <person name="Copeland A."/>
            <person name="Lucas S."/>
            <person name="Lapidus A."/>
            <person name="Barry K."/>
            <person name="Detter J.C."/>
            <person name="Glavina del Rio T."/>
            <person name="Hammon N."/>
            <person name="Israni S."/>
            <person name="Dalin E."/>
            <person name="Tice H."/>
            <person name="Pitluck S."/>
            <person name="Chain P."/>
            <person name="Malfatti S."/>
            <person name="Shin M."/>
            <person name="Vergez L."/>
            <person name="Schmutz J."/>
            <person name="Larimer F."/>
            <person name="Land M."/>
            <person name="Hauser L."/>
            <person name="Kyrpides N."/>
            <person name="Mikhailova N."/>
            <person name="Miller C.D."/>
            <person name="Anderson A.J."/>
            <person name="Sims R.C."/>
            <person name="Richardson P."/>
        </authorList>
    </citation>
    <scope>NUCLEOTIDE SEQUENCE [LARGE SCALE GENOMIC DNA]</scope>
    <source>
        <strain evidence="3">JLS</strain>
    </source>
</reference>
<dbReference type="InterPro" id="IPR003673">
    <property type="entry name" value="CoA-Trfase_fam_III"/>
</dbReference>
<sequence>MAGALDGIRVIEIGTLISGPFAGRLLGDMGAEVLKIEPPGAPDPLRTWGQAELDGHHFFWTVHARNKKAITLDLRTPRGREIFLELVEQTDVIVENFRPGTLERWDLGYDVLRERNKGIILVRVSGYGQTGPDAHRAGYASVAEAASGLRHLNGFPGGPPPRLALSLGDSLAGMFAAQGALAALYRRTVTGEGQVVDTALTESCLAVQESTIPDYDVGGVVRGPSGTRLEGIAPSNIYRTADGSWVVIAANQDTVFRRLCAAMGQPELATDDRFADHRARGRNQDELDKIIGDWAAERQPGEIIETLSAAGVIAGPINTVAEVVDDPQLRARGMLAEHWDERVDRAVLGPGIVPVLSESPGSIRNAGPAHPGQHNIEVYTGLLGKTAEEVAQLQAEGVL</sequence>
<proteinExistence type="inferred from homology"/>
<gene>
    <name evidence="3" type="ordered locus">Mjls_1559</name>
</gene>
<evidence type="ECO:0000313" key="3">
    <source>
        <dbReference type="EMBL" id="ABN97357.1"/>
    </source>
</evidence>
<dbReference type="PANTHER" id="PTHR48228:SF6">
    <property type="entry name" value="L-CARNITINE COA-TRANSFERASE"/>
    <property type="match status" value="1"/>
</dbReference>
<dbReference type="KEGG" id="mjl:Mjls_1559"/>
<dbReference type="Gene3D" id="3.40.50.10540">
    <property type="entry name" value="Crotonobetainyl-coa:carnitine coa-transferase, domain 1"/>
    <property type="match status" value="1"/>
</dbReference>
<accession>A0A5Q5CDM1</accession>